<accession>A0A0R1PWC3</accession>
<evidence type="ECO:0000313" key="2">
    <source>
        <dbReference type="Proteomes" id="UP000051155"/>
    </source>
</evidence>
<dbReference type="STRING" id="1423812.FD20_GL001163"/>
<sequence>MVKAVRTDPGVAGNEDYYSESREVQVQIFYADNIEYDPEILESKILKLYTSDNWTLVENSGIQTDPDTFQLYESFYVRLTKYLN</sequence>
<comment type="caution">
    <text evidence="1">The sequence shown here is derived from an EMBL/GenBank/DDBJ whole genome shotgun (WGS) entry which is preliminary data.</text>
</comment>
<dbReference type="InterPro" id="IPR008524">
    <property type="entry name" value="DUF806"/>
</dbReference>
<dbReference type="Proteomes" id="UP000051155">
    <property type="component" value="Unassembled WGS sequence"/>
</dbReference>
<proteinExistence type="predicted"/>
<dbReference type="PATRIC" id="fig|1423812.3.peg.1243"/>
<gene>
    <name evidence="1" type="ORF">FD20_GL001163</name>
</gene>
<dbReference type="EMBL" id="AZEG01000024">
    <property type="protein sequence ID" value="KRL36620.1"/>
    <property type="molecule type" value="Genomic_DNA"/>
</dbReference>
<name>A0A0R1PWC3_9LACO</name>
<protein>
    <submittedName>
        <fullName evidence="1">Uncharacterized protein</fullName>
    </submittedName>
</protein>
<keyword evidence="2" id="KW-1185">Reference proteome</keyword>
<dbReference type="AlphaFoldDB" id="A0A0R1PWC3"/>
<reference evidence="1 2" key="1">
    <citation type="journal article" date="2015" name="Genome Announc.">
        <title>Expanding the biotechnology potential of lactobacilli through comparative genomics of 213 strains and associated genera.</title>
        <authorList>
            <person name="Sun Z."/>
            <person name="Harris H.M."/>
            <person name="McCann A."/>
            <person name="Guo C."/>
            <person name="Argimon S."/>
            <person name="Zhang W."/>
            <person name="Yang X."/>
            <person name="Jeffery I.B."/>
            <person name="Cooney J.C."/>
            <person name="Kagawa T.F."/>
            <person name="Liu W."/>
            <person name="Song Y."/>
            <person name="Salvetti E."/>
            <person name="Wrobel A."/>
            <person name="Rasinkangas P."/>
            <person name="Parkhill J."/>
            <person name="Rea M.C."/>
            <person name="O'Sullivan O."/>
            <person name="Ritari J."/>
            <person name="Douillard F.P."/>
            <person name="Paul Ross R."/>
            <person name="Yang R."/>
            <person name="Briner A.E."/>
            <person name="Felis G.E."/>
            <person name="de Vos W.M."/>
            <person name="Barrangou R."/>
            <person name="Klaenhammer T.R."/>
            <person name="Caufield P.W."/>
            <person name="Cui Y."/>
            <person name="Zhang H."/>
            <person name="O'Toole P.W."/>
        </authorList>
    </citation>
    <scope>NUCLEOTIDE SEQUENCE [LARGE SCALE GENOMIC DNA]</scope>
    <source>
        <strain evidence="1 2">DSM 19971</strain>
    </source>
</reference>
<organism evidence="1 2">
    <name type="scientific">Liquorilactobacillus uvarum DSM 19971</name>
    <dbReference type="NCBI Taxonomy" id="1423812"/>
    <lineage>
        <taxon>Bacteria</taxon>
        <taxon>Bacillati</taxon>
        <taxon>Bacillota</taxon>
        <taxon>Bacilli</taxon>
        <taxon>Lactobacillales</taxon>
        <taxon>Lactobacillaceae</taxon>
        <taxon>Liquorilactobacillus</taxon>
    </lineage>
</organism>
<evidence type="ECO:0000313" key="1">
    <source>
        <dbReference type="EMBL" id="KRL36620.1"/>
    </source>
</evidence>
<dbReference type="Pfam" id="PF05657">
    <property type="entry name" value="DUF806"/>
    <property type="match status" value="1"/>
</dbReference>